<dbReference type="OrthoDB" id="144109at2"/>
<dbReference type="AlphaFoldDB" id="A0A0B6EW57"/>
<reference evidence="2 3" key="1">
    <citation type="journal article" date="2015" name="Genome Announc.">
        <title>Complete Genome Sequence and Annotation of Corynebacterium singulare DSM 44357, Isolated from a Human Semen Specimen.</title>
        <authorList>
            <person name="Merten M."/>
            <person name="Brinkrolf K."/>
            <person name="Albersmeier A."/>
            <person name="Kutter Y."/>
            <person name="Ruckert C."/>
            <person name="Tauch A."/>
        </authorList>
    </citation>
    <scope>NUCLEOTIDE SEQUENCE [LARGE SCALE GENOMIC DNA]</scope>
    <source>
        <strain evidence="2">IBS B52218</strain>
    </source>
</reference>
<organism evidence="2 3">
    <name type="scientific">Corynebacterium singulare</name>
    <dbReference type="NCBI Taxonomy" id="161899"/>
    <lineage>
        <taxon>Bacteria</taxon>
        <taxon>Bacillati</taxon>
        <taxon>Actinomycetota</taxon>
        <taxon>Actinomycetes</taxon>
        <taxon>Mycobacteriales</taxon>
        <taxon>Corynebacteriaceae</taxon>
        <taxon>Corynebacterium</taxon>
    </lineage>
</organism>
<accession>A0A0B6EW57</accession>
<dbReference type="Pfam" id="PF01636">
    <property type="entry name" value="APH"/>
    <property type="match status" value="1"/>
</dbReference>
<gene>
    <name evidence="2" type="ORF">CSING_07635</name>
</gene>
<dbReference type="InterPro" id="IPR011009">
    <property type="entry name" value="Kinase-like_dom_sf"/>
</dbReference>
<dbReference type="GO" id="GO:0016740">
    <property type="term" value="F:transferase activity"/>
    <property type="evidence" value="ECO:0007669"/>
    <property type="project" value="UniProtKB-KW"/>
</dbReference>
<feature type="domain" description="Aminoglycoside phosphotransferase" evidence="1">
    <location>
        <begin position="129"/>
        <end position="308"/>
    </location>
</feature>
<evidence type="ECO:0000313" key="2">
    <source>
        <dbReference type="EMBL" id="AJI79053.1"/>
    </source>
</evidence>
<dbReference type="InterPro" id="IPR002575">
    <property type="entry name" value="Aminoglycoside_PTrfase"/>
</dbReference>
<evidence type="ECO:0000313" key="3">
    <source>
        <dbReference type="Proteomes" id="UP000031890"/>
    </source>
</evidence>
<evidence type="ECO:0000259" key="1">
    <source>
        <dbReference type="Pfam" id="PF01636"/>
    </source>
</evidence>
<dbReference type="HOGENOM" id="CLU_054723_0_0_11"/>
<dbReference type="EMBL" id="CP010827">
    <property type="protein sequence ID" value="AJI79053.1"/>
    <property type="molecule type" value="Genomic_DNA"/>
</dbReference>
<sequence length="415" mass="45717">MSQRQVEADEPVNAVEQGSVESTVVAEASQMLSRRFGGEPELSDIETLSGSGNAVVVRARTAPSAFFPYRSVVIKYNPVTGHTIDDAALLREVVAYQFTTSLSEEVRPGPVLLAHDVDKRILVLSDAGDGDTFADTLARSGEDERRDLLRGLGSALGKMHAGTASRKEDYDALLNRQLRHHPEYAEHQALRDDSLQKSILIGAEILREAGIEPSEHVLERAREATKNLSSGRNRAFTPFDLSPDNIIVGETVTFLDYEWAGFRNVGFDVACVVAGFPQFLFTRPITDDEAEVFIHAWQRRIVDVWPQLADEKTLHELIVACIIGWALSSVTTMYAGGIEGVVALAEGNADVYHDPKRSLLRPSDHGPFTEDEVLIRRDLYETFEALSRFAAQCQSDGCGSVSEFGRQVAGRLRES</sequence>
<dbReference type="RefSeq" id="WP_042531071.1">
    <property type="nucleotide sequence ID" value="NZ_CP010827.1"/>
</dbReference>
<proteinExistence type="predicted"/>
<name>A0A0B6EW57_9CORY</name>
<dbReference type="KEGG" id="csx:CSING_07635"/>
<keyword evidence="2" id="KW-0808">Transferase</keyword>
<dbReference type="SUPFAM" id="SSF56112">
    <property type="entry name" value="Protein kinase-like (PK-like)"/>
    <property type="match status" value="1"/>
</dbReference>
<dbReference type="Proteomes" id="UP000031890">
    <property type="component" value="Chromosome"/>
</dbReference>
<dbReference type="STRING" id="161899.CSING_07635"/>
<protein>
    <submittedName>
        <fullName evidence="2">Phosphotransferase family protein</fullName>
    </submittedName>
</protein>
<dbReference type="Gene3D" id="3.90.1200.10">
    <property type="match status" value="1"/>
</dbReference>